<evidence type="ECO:0000313" key="1">
    <source>
        <dbReference type="EMBL" id="MBO4209500.1"/>
    </source>
</evidence>
<dbReference type="InterPro" id="IPR036457">
    <property type="entry name" value="PPM-type-like_dom_sf"/>
</dbReference>
<protein>
    <recommendedName>
        <fullName evidence="3">Protein phosphatase 2C</fullName>
    </recommendedName>
</protein>
<comment type="caution">
    <text evidence="1">The sequence shown here is derived from an EMBL/GenBank/DDBJ whole genome shotgun (WGS) entry which is preliminary data.</text>
</comment>
<sequence length="231" mass="24991">MSAVTYSVPKLGRSPYENEDSAGMAPATGRFAVADGASTSARPEVWSRLLVTSFVEEGLDPLAPEVLVALRRKWSALVDSPSLPWYAQAKLQRGADSTFLGLQVDSASRTFRAHGVGDSCLFHLRGAEVLLVGPVTSPDDFSRFPELVSSLAGAEAPPVTTLSGGYQAGDVFLLATDAIARYLLVTYERHGRTAAWHRTPDGYAQFVRRVASYRRRGQLANDDTTLCVVRT</sequence>
<name>A0ABS3VY82_MICEH</name>
<dbReference type="SUPFAM" id="SSF81606">
    <property type="entry name" value="PP2C-like"/>
    <property type="match status" value="1"/>
</dbReference>
<evidence type="ECO:0000313" key="2">
    <source>
        <dbReference type="Proteomes" id="UP000823521"/>
    </source>
</evidence>
<dbReference type="EMBL" id="WVUH01000309">
    <property type="protein sequence ID" value="MBO4209500.1"/>
    <property type="molecule type" value="Genomic_DNA"/>
</dbReference>
<evidence type="ECO:0008006" key="3">
    <source>
        <dbReference type="Google" id="ProtNLM"/>
    </source>
</evidence>
<organism evidence="1 2">
    <name type="scientific">Micromonospora echinofusca</name>
    <dbReference type="NCBI Taxonomy" id="47858"/>
    <lineage>
        <taxon>Bacteria</taxon>
        <taxon>Bacillati</taxon>
        <taxon>Actinomycetota</taxon>
        <taxon>Actinomycetes</taxon>
        <taxon>Micromonosporales</taxon>
        <taxon>Micromonosporaceae</taxon>
        <taxon>Micromonospora</taxon>
    </lineage>
</organism>
<accession>A0ABS3VY82</accession>
<dbReference type="Gene3D" id="3.60.40.10">
    <property type="entry name" value="PPM-type phosphatase domain"/>
    <property type="match status" value="1"/>
</dbReference>
<dbReference type="Proteomes" id="UP000823521">
    <property type="component" value="Unassembled WGS sequence"/>
</dbReference>
<proteinExistence type="predicted"/>
<keyword evidence="2" id="KW-1185">Reference proteome</keyword>
<gene>
    <name evidence="1" type="ORF">GSF22_26430</name>
</gene>
<reference evidence="1 2" key="1">
    <citation type="submission" date="2019-12" db="EMBL/GenBank/DDBJ databases">
        <title>Whole genome sequencing of endophytic Actinobacterium Micromonospora sp. MPMI6T.</title>
        <authorList>
            <person name="Evv R."/>
            <person name="Podile A.R."/>
        </authorList>
    </citation>
    <scope>NUCLEOTIDE SEQUENCE [LARGE SCALE GENOMIC DNA]</scope>
    <source>
        <strain evidence="1 2">MPMI6</strain>
    </source>
</reference>